<reference evidence="1 2" key="1">
    <citation type="journal article" date="2020" name="Phytopathology">
        <title>Genome Sequence Resources of Colletotrichum truncatum, C. plurivorum, C. musicola, and C. sojae: Four Species Pathogenic to Soybean (Glycine max).</title>
        <authorList>
            <person name="Rogerio F."/>
            <person name="Boufleur T.R."/>
            <person name="Ciampi-Guillardi M."/>
            <person name="Sukno S.A."/>
            <person name="Thon M.R."/>
            <person name="Massola Junior N.S."/>
            <person name="Baroncelli R."/>
        </authorList>
    </citation>
    <scope>NUCLEOTIDE SEQUENCE [LARGE SCALE GENOMIC DNA]</scope>
    <source>
        <strain evidence="1 2">CMES1059</strain>
    </source>
</reference>
<sequence length="312" mass="35677">MSVNDTISPSFSLDSDEEVKGLLEPSVPWSQPIKRYSFFRSNLHIALLYVSNACLLILLVFTTTLASRGDPALAVWSPANSAVEYVPKQHFRAALFNLTEYMGYPTADGKTDKLWSDLYNFGISIISKEEASKLPSPTIAIPGTEDYLVELDVWHELHCLNDLRKLLYPEVYGGLLEVTLSNGTINRDTDAFRHWDHCVDSIRQTLMCHSDVSPIPFHVNVPANIGIFPRLATTHTCRNFTKIQEWAKDRWAGDWDFNVNETKAQELIEASGFDNSPEEDIQFLWRLFPGNKWFKYWREHEYTRPATAKQGN</sequence>
<evidence type="ECO:0000313" key="2">
    <source>
        <dbReference type="Proteomes" id="UP000805649"/>
    </source>
</evidence>
<dbReference type="EMBL" id="VUJX02000004">
    <property type="protein sequence ID" value="KAL0937293.1"/>
    <property type="molecule type" value="Genomic_DNA"/>
</dbReference>
<comment type="caution">
    <text evidence="1">The sequence shown here is derived from an EMBL/GenBank/DDBJ whole genome shotgun (WGS) entry which is preliminary data.</text>
</comment>
<name>A0ACC3YZA4_COLTU</name>
<dbReference type="Proteomes" id="UP000805649">
    <property type="component" value="Unassembled WGS sequence"/>
</dbReference>
<evidence type="ECO:0000313" key="1">
    <source>
        <dbReference type="EMBL" id="KAL0937293.1"/>
    </source>
</evidence>
<organism evidence="1 2">
    <name type="scientific">Colletotrichum truncatum</name>
    <name type="common">Anthracnose fungus</name>
    <name type="synonym">Colletotrichum capsici</name>
    <dbReference type="NCBI Taxonomy" id="5467"/>
    <lineage>
        <taxon>Eukaryota</taxon>
        <taxon>Fungi</taxon>
        <taxon>Dikarya</taxon>
        <taxon>Ascomycota</taxon>
        <taxon>Pezizomycotina</taxon>
        <taxon>Sordariomycetes</taxon>
        <taxon>Hypocreomycetidae</taxon>
        <taxon>Glomerellales</taxon>
        <taxon>Glomerellaceae</taxon>
        <taxon>Colletotrichum</taxon>
        <taxon>Colletotrichum truncatum species complex</taxon>
    </lineage>
</organism>
<proteinExistence type="predicted"/>
<gene>
    <name evidence="1" type="ORF">CTRU02_207024</name>
</gene>
<protein>
    <submittedName>
        <fullName evidence="1">Uncharacterized protein</fullName>
    </submittedName>
</protein>
<accession>A0ACC3YZA4</accession>
<keyword evidence="2" id="KW-1185">Reference proteome</keyword>